<keyword evidence="3" id="KW-1185">Reference proteome</keyword>
<comment type="caution">
    <text evidence="2">The sequence shown here is derived from an EMBL/GenBank/DDBJ whole genome shotgun (WGS) entry which is preliminary data.</text>
</comment>
<dbReference type="PANTHER" id="PTHR34512:SF30">
    <property type="entry name" value="OUTER MEMBRANE PROTEIN ASSEMBLY FACTOR BAMB"/>
    <property type="match status" value="1"/>
</dbReference>
<dbReference type="Gene3D" id="2.130.10.10">
    <property type="entry name" value="YVTN repeat-like/Quinoprotein amine dehydrogenase"/>
    <property type="match status" value="2"/>
</dbReference>
<organism evidence="2 3">
    <name type="scientific">Paraconexibacter algicola</name>
    <dbReference type="NCBI Taxonomy" id="2133960"/>
    <lineage>
        <taxon>Bacteria</taxon>
        <taxon>Bacillati</taxon>
        <taxon>Actinomycetota</taxon>
        <taxon>Thermoleophilia</taxon>
        <taxon>Solirubrobacterales</taxon>
        <taxon>Paraconexibacteraceae</taxon>
        <taxon>Paraconexibacter</taxon>
    </lineage>
</organism>
<reference evidence="2 3" key="1">
    <citation type="submission" date="2018-03" db="EMBL/GenBank/DDBJ databases">
        <title>Aquarubrobacter algicola gen. nov., sp. nov., a novel actinobacterium isolated from shallow eutrophic lake during the end of cyanobacterial harmful algal blooms.</title>
        <authorList>
            <person name="Chun S.J."/>
        </authorList>
    </citation>
    <scope>NUCLEOTIDE SEQUENCE [LARGE SCALE GENOMIC DNA]</scope>
    <source>
        <strain evidence="2 3">Seoho-28</strain>
    </source>
</reference>
<dbReference type="SUPFAM" id="SSF50998">
    <property type="entry name" value="Quinoprotein alcohol dehydrogenase-like"/>
    <property type="match status" value="2"/>
</dbReference>
<dbReference type="InterPro" id="IPR002372">
    <property type="entry name" value="PQQ_rpt_dom"/>
</dbReference>
<proteinExistence type="predicted"/>
<dbReference type="Proteomes" id="UP000240739">
    <property type="component" value="Unassembled WGS sequence"/>
</dbReference>
<dbReference type="InterPro" id="IPR018391">
    <property type="entry name" value="PQQ_b-propeller_rpt"/>
</dbReference>
<dbReference type="RefSeq" id="WP_107571463.1">
    <property type="nucleotide sequence ID" value="NZ_PYYB01000006.1"/>
</dbReference>
<dbReference type="Pfam" id="PF13360">
    <property type="entry name" value="PQQ_2"/>
    <property type="match status" value="3"/>
</dbReference>
<feature type="domain" description="Pyrrolo-quinoline quinone repeat" evidence="1">
    <location>
        <begin position="329"/>
        <end position="446"/>
    </location>
</feature>
<gene>
    <name evidence="2" type="ORF">C7Y72_22535</name>
</gene>
<dbReference type="OrthoDB" id="256225at2"/>
<evidence type="ECO:0000259" key="1">
    <source>
        <dbReference type="Pfam" id="PF13360"/>
    </source>
</evidence>
<protein>
    <recommendedName>
        <fullName evidence="1">Pyrrolo-quinoline quinone repeat domain-containing protein</fullName>
    </recommendedName>
</protein>
<dbReference type="InterPro" id="IPR011047">
    <property type="entry name" value="Quinoprotein_ADH-like_sf"/>
</dbReference>
<name>A0A2T4UBG2_9ACTN</name>
<feature type="domain" description="Pyrrolo-quinoline quinone repeat" evidence="1">
    <location>
        <begin position="169"/>
        <end position="316"/>
    </location>
</feature>
<feature type="domain" description="Pyrrolo-quinoline quinone repeat" evidence="1">
    <location>
        <begin position="109"/>
        <end position="160"/>
    </location>
</feature>
<dbReference type="PANTHER" id="PTHR34512">
    <property type="entry name" value="CELL SURFACE PROTEIN"/>
    <property type="match status" value="1"/>
</dbReference>
<sequence length="542" mass="58939">MPSRPRRRRRLVLAVLAALTVLVGGGGLAVLLLGGGEQGDVVNTDVEFRDEAPEAPPVRAPASEGPSAFNWPVYGFTKARTQYLPVDKPLRPPFERRWKLGGKILLEFPPVLGARSMYLLKNNAALYALARQTGKVRWKTKLGHLAASSPAVAHNTVYSVILERGKGIRKGRVVAVSAKDGRTRWSRKLPSRAESSPLLHRGSLYFGTENGTVYALDASDGSVEWTAKAAGAVKGALALEGDRLFMADYGGAVQALRLRDGKRLWRTETRGGRFGLSAGNFYSTPAVAFGRVYVGNTDGGVYSFSARTGKLAWRKETGGFVYSSPAVAEVPGTRPTVYIGSYDKKLYALDARTGRPRWTKNVGGRISGGVTVIGDLVFSSTLEGRTTAVTARSGRTIWRFGRGKFNPVVSTGRGLFVMGSTSMFAFDGRPGSSSGDAPKARPLTAAERRRVIGRRVARRKQAQARALARRVAARRAAVARRNDLRRRGVRFCFRSDGRRVCRVPEPLVCVRGADGRTTCRARRPVVCFTDADGRKVCRARRG</sequence>
<evidence type="ECO:0000313" key="3">
    <source>
        <dbReference type="Proteomes" id="UP000240739"/>
    </source>
</evidence>
<dbReference type="InterPro" id="IPR015943">
    <property type="entry name" value="WD40/YVTN_repeat-like_dom_sf"/>
</dbReference>
<accession>A0A2T4UBG2</accession>
<dbReference type="SMART" id="SM00564">
    <property type="entry name" value="PQQ"/>
    <property type="match status" value="7"/>
</dbReference>
<dbReference type="AlphaFoldDB" id="A0A2T4UBG2"/>
<evidence type="ECO:0000313" key="2">
    <source>
        <dbReference type="EMBL" id="PTL54188.1"/>
    </source>
</evidence>
<dbReference type="EMBL" id="PYYB01000006">
    <property type="protein sequence ID" value="PTL54188.1"/>
    <property type="molecule type" value="Genomic_DNA"/>
</dbReference>